<sequence length="474" mass="52696">MNQRHCHQLNADTVRFIIFALTKFHQFLYARKFILVADHKPLLNIFSPNKATPALAANRLARWAVTLSQYDYSIEYRQSSKHGNVDALSRLPSRPDTAFDEREGDADIDSVCTVRIISNQIRSTDPGVVARESSKDAVISTVMRHCREGWPPCHPPNESGGTYSVHSFRQNTKVIHPRLQSIHGCYPRSPEVDHAVNFNWLVLIDTYSKYPIIHQTTSTSSKATIQLLEEDFAHFGFPHTIVSDNATSFSSGKFQSWCQEHGITHLAGAPYHPATNGAAERLVQSFKKSLQKSSLLPKSALQEFLMMYRRTPLASGLSPSEILNGHQIRSLIDILKPSPVHIALGRQSQTTRAETTSSSSVAKVLHSYKAGTPVYTAYYGPRNDKDPRWVPAIVKKLLGARTILVHVCPRGPVWKCHIEQLRPCYGADQDADPGEVTIPESTTHPPLQNPAPSVVPDMTAQPPLQIPGPAEPMS</sequence>
<comment type="caution">
    <text evidence="9">The sequence shown here is derived from an EMBL/GenBank/DDBJ whole genome shotgun (WGS) entry which is preliminary data.</text>
</comment>
<dbReference type="PANTHER" id="PTHR37984:SF5">
    <property type="entry name" value="PROTEIN NYNRIN-LIKE"/>
    <property type="match status" value="1"/>
</dbReference>
<dbReference type="InterPro" id="IPR012337">
    <property type="entry name" value="RNaseH-like_sf"/>
</dbReference>
<dbReference type="Pfam" id="PF00665">
    <property type="entry name" value="rve"/>
    <property type="match status" value="1"/>
</dbReference>
<dbReference type="GO" id="GO:0015074">
    <property type="term" value="P:DNA integration"/>
    <property type="evidence" value="ECO:0007669"/>
    <property type="project" value="InterPro"/>
</dbReference>
<dbReference type="SUPFAM" id="SSF56672">
    <property type="entry name" value="DNA/RNA polymerases"/>
    <property type="match status" value="1"/>
</dbReference>
<keyword evidence="4" id="KW-0255">Endonuclease</keyword>
<keyword evidence="3" id="KW-0540">Nuclease</keyword>
<reference evidence="9" key="1">
    <citation type="journal article" date="2023" name="G3 (Bethesda)">
        <title>A reference genome for the long-term kleptoplast-retaining sea slug Elysia crispata morphotype clarki.</title>
        <authorList>
            <person name="Eastman K.E."/>
            <person name="Pendleton A.L."/>
            <person name="Shaikh M.A."/>
            <person name="Suttiyut T."/>
            <person name="Ogas R."/>
            <person name="Tomko P."/>
            <person name="Gavelis G."/>
            <person name="Widhalm J.R."/>
            <person name="Wisecaver J.H."/>
        </authorList>
    </citation>
    <scope>NUCLEOTIDE SEQUENCE</scope>
    <source>
        <strain evidence="9">ECLA1</strain>
    </source>
</reference>
<gene>
    <name evidence="9" type="ORF">RRG08_056813</name>
</gene>
<evidence type="ECO:0000256" key="1">
    <source>
        <dbReference type="ARBA" id="ARBA00022679"/>
    </source>
</evidence>
<keyword evidence="2" id="KW-0548">Nucleotidyltransferase</keyword>
<protein>
    <recommendedName>
        <fullName evidence="8">Integrase catalytic domain-containing protein</fullName>
    </recommendedName>
</protein>
<dbReference type="PANTHER" id="PTHR37984">
    <property type="entry name" value="PROTEIN CBG26694"/>
    <property type="match status" value="1"/>
</dbReference>
<keyword evidence="1" id="KW-0808">Transferase</keyword>
<evidence type="ECO:0000313" key="10">
    <source>
        <dbReference type="Proteomes" id="UP001283361"/>
    </source>
</evidence>
<dbReference type="Gene3D" id="3.30.420.10">
    <property type="entry name" value="Ribonuclease H-like superfamily/Ribonuclease H"/>
    <property type="match status" value="1"/>
</dbReference>
<evidence type="ECO:0000256" key="2">
    <source>
        <dbReference type="ARBA" id="ARBA00022695"/>
    </source>
</evidence>
<dbReference type="GO" id="GO:0016787">
    <property type="term" value="F:hydrolase activity"/>
    <property type="evidence" value="ECO:0007669"/>
    <property type="project" value="UniProtKB-KW"/>
</dbReference>
<keyword evidence="5" id="KW-0378">Hydrolase</keyword>
<accession>A0AAE1ADU5</accession>
<dbReference type="SUPFAM" id="SSF53098">
    <property type="entry name" value="Ribonuclease H-like"/>
    <property type="match status" value="1"/>
</dbReference>
<feature type="region of interest" description="Disordered" evidence="7">
    <location>
        <begin position="431"/>
        <end position="474"/>
    </location>
</feature>
<evidence type="ECO:0000313" key="9">
    <source>
        <dbReference type="EMBL" id="KAK3784857.1"/>
    </source>
</evidence>
<dbReference type="Proteomes" id="UP001283361">
    <property type="component" value="Unassembled WGS sequence"/>
</dbReference>
<dbReference type="GO" id="GO:0004519">
    <property type="term" value="F:endonuclease activity"/>
    <property type="evidence" value="ECO:0007669"/>
    <property type="project" value="UniProtKB-KW"/>
</dbReference>
<evidence type="ECO:0000256" key="5">
    <source>
        <dbReference type="ARBA" id="ARBA00022801"/>
    </source>
</evidence>
<proteinExistence type="predicted"/>
<dbReference type="InterPro" id="IPR001584">
    <property type="entry name" value="Integrase_cat-core"/>
</dbReference>
<evidence type="ECO:0000259" key="8">
    <source>
        <dbReference type="PROSITE" id="PS50994"/>
    </source>
</evidence>
<evidence type="ECO:0000256" key="6">
    <source>
        <dbReference type="ARBA" id="ARBA00022918"/>
    </source>
</evidence>
<feature type="compositionally biased region" description="Pro residues" evidence="7">
    <location>
        <begin position="464"/>
        <end position="474"/>
    </location>
</feature>
<dbReference type="InterPro" id="IPR050951">
    <property type="entry name" value="Retrovirus_Pol_polyprotein"/>
</dbReference>
<keyword evidence="6" id="KW-0695">RNA-directed DNA polymerase</keyword>
<feature type="domain" description="Integrase catalytic" evidence="8">
    <location>
        <begin position="173"/>
        <end position="347"/>
    </location>
</feature>
<evidence type="ECO:0000256" key="4">
    <source>
        <dbReference type="ARBA" id="ARBA00022759"/>
    </source>
</evidence>
<dbReference type="InterPro" id="IPR043502">
    <property type="entry name" value="DNA/RNA_pol_sf"/>
</dbReference>
<dbReference type="InterPro" id="IPR036397">
    <property type="entry name" value="RNaseH_sf"/>
</dbReference>
<dbReference type="GO" id="GO:0003964">
    <property type="term" value="F:RNA-directed DNA polymerase activity"/>
    <property type="evidence" value="ECO:0007669"/>
    <property type="project" value="UniProtKB-KW"/>
</dbReference>
<dbReference type="InterPro" id="IPR041373">
    <property type="entry name" value="RT_RNaseH"/>
</dbReference>
<keyword evidence="10" id="KW-1185">Reference proteome</keyword>
<dbReference type="GO" id="GO:0003676">
    <property type="term" value="F:nucleic acid binding"/>
    <property type="evidence" value="ECO:0007669"/>
    <property type="project" value="InterPro"/>
</dbReference>
<dbReference type="EMBL" id="JAWDGP010002185">
    <property type="protein sequence ID" value="KAK3784857.1"/>
    <property type="molecule type" value="Genomic_DNA"/>
</dbReference>
<organism evidence="9 10">
    <name type="scientific">Elysia crispata</name>
    <name type="common">lettuce slug</name>
    <dbReference type="NCBI Taxonomy" id="231223"/>
    <lineage>
        <taxon>Eukaryota</taxon>
        <taxon>Metazoa</taxon>
        <taxon>Spiralia</taxon>
        <taxon>Lophotrochozoa</taxon>
        <taxon>Mollusca</taxon>
        <taxon>Gastropoda</taxon>
        <taxon>Heterobranchia</taxon>
        <taxon>Euthyneura</taxon>
        <taxon>Panpulmonata</taxon>
        <taxon>Sacoglossa</taxon>
        <taxon>Placobranchoidea</taxon>
        <taxon>Plakobranchidae</taxon>
        <taxon>Elysia</taxon>
    </lineage>
</organism>
<name>A0AAE1ADU5_9GAST</name>
<dbReference type="PROSITE" id="PS50994">
    <property type="entry name" value="INTEGRASE"/>
    <property type="match status" value="1"/>
</dbReference>
<evidence type="ECO:0000256" key="3">
    <source>
        <dbReference type="ARBA" id="ARBA00022722"/>
    </source>
</evidence>
<evidence type="ECO:0000256" key="7">
    <source>
        <dbReference type="SAM" id="MobiDB-lite"/>
    </source>
</evidence>
<dbReference type="Pfam" id="PF17917">
    <property type="entry name" value="RT_RNaseH"/>
    <property type="match status" value="1"/>
</dbReference>
<dbReference type="AlphaFoldDB" id="A0AAE1ADU5"/>